<sequence>MSDQKVVIIGAGVVGCSTAYFLSQKGIRNITVLEQGPLFETGGSTSHAPGLVFQLNGSKTMTRLASETVKCFMSLDLDGQPCFYPVGGLEVAATPERWEELKRKRGLAVSWGIEASLLTPEQCAGHFPLLDPSRVYGGLHVATDGIAKPLRAVQVMARYAKERGAEFYGNIEVTGIEVADGRVTAVKTNDRIYEADVVLCCAGMWGPKIGRMAGVSIPLQPMAHQYAYTSPLKEFADETEEVRLPILRHQDRSLYFRQIFDGIGMGSYQHRPIPVEVEQIARHGETEEMPSVQPFTPEDFGNAWQDATQLLPALKVAPVKRAINGLFSFTPDEMPILGEAAKVKGFWVAEAVWVTHSAGVGKAMAEWMVDGVPDVDLEVCDINRFDSYSQSPAYIKQRCSEAFEKVYNIHHPLEPADSCRNMRLSPFYARQKELGAQFTETNGWEQARWYGANDAMAAGRANNIPERAGWEARYWSRAAGAEHLIALEQAAMFDLTALKKRGRLTGEGAAEFLRMLTTGFSQNRPGYASSALMLNERGGIKGDLNAVCLSDTDFFFTVKGAVEWDWVQRQLRQSPFASSVRIEDLSSGTCTIGILGPMAADIMQAADRTAFNPGRWIPGQARELHIDTVPVMVVYLPTFGLPGWELYTSHDQGLRLWDLLWEAGRPHGLIAAGSQAYDSLRLESRTPDYGKDYWSEHDPYEAGIEEAVEAGKTGFIGDRALSERRAAGPKQSLTVLTVDDPSVVIMGYEPVFDGDKAAGFITSTGYGYSEGGTIAYAWLSPQAALAGKTLQVEYFGRRYPVTVAAQYSVAAK</sequence>
<dbReference type="SUPFAM" id="SSF51905">
    <property type="entry name" value="FAD/NAD(P)-binding domain"/>
    <property type="match status" value="1"/>
</dbReference>
<proteinExistence type="inferred from homology"/>
<dbReference type="Proteomes" id="UP000032633">
    <property type="component" value="Chromosome"/>
</dbReference>
<dbReference type="Pfam" id="PF16350">
    <property type="entry name" value="FAO_M"/>
    <property type="match status" value="1"/>
</dbReference>
<evidence type="ECO:0000313" key="7">
    <source>
        <dbReference type="Proteomes" id="UP000032633"/>
    </source>
</evidence>
<dbReference type="SUPFAM" id="SSF54373">
    <property type="entry name" value="FAD-linked reductases, C-terminal domain"/>
    <property type="match status" value="1"/>
</dbReference>
<dbReference type="PROSITE" id="PS51257">
    <property type="entry name" value="PROKAR_LIPOPROTEIN"/>
    <property type="match status" value="1"/>
</dbReference>
<evidence type="ECO:0000256" key="1">
    <source>
        <dbReference type="ARBA" id="ARBA00008609"/>
    </source>
</evidence>
<dbReference type="Pfam" id="PF01266">
    <property type="entry name" value="DAO"/>
    <property type="match status" value="1"/>
</dbReference>
<evidence type="ECO:0000259" key="4">
    <source>
        <dbReference type="Pfam" id="PF08669"/>
    </source>
</evidence>
<dbReference type="InterPro" id="IPR006076">
    <property type="entry name" value="FAD-dep_OxRdtase"/>
</dbReference>
<dbReference type="KEGG" id="pbj:VN24_07415"/>
<dbReference type="SUPFAM" id="SSF101790">
    <property type="entry name" value="Aminomethyltransferase beta-barrel domain"/>
    <property type="match status" value="1"/>
</dbReference>
<dbReference type="Gene3D" id="3.30.9.10">
    <property type="entry name" value="D-Amino Acid Oxidase, subunit A, domain 2"/>
    <property type="match status" value="1"/>
</dbReference>
<dbReference type="Pfam" id="PF01571">
    <property type="entry name" value="GCV_T"/>
    <property type="match status" value="1"/>
</dbReference>
<dbReference type="InterPro" id="IPR036188">
    <property type="entry name" value="FAD/NAD-bd_sf"/>
</dbReference>
<dbReference type="SUPFAM" id="SSF103025">
    <property type="entry name" value="Folate-binding domain"/>
    <property type="match status" value="1"/>
</dbReference>
<protein>
    <recommendedName>
        <fullName evidence="8">FAD-dependent oxidoreductase</fullName>
    </recommendedName>
</protein>
<name>A0A0D5NQI6_9BACL</name>
<dbReference type="PANTHER" id="PTHR43757">
    <property type="entry name" value="AMINOMETHYLTRANSFERASE"/>
    <property type="match status" value="1"/>
</dbReference>
<accession>A0A0D5NQI6</accession>
<reference evidence="6 7" key="1">
    <citation type="journal article" date="2015" name="J. Biotechnol.">
        <title>Complete genome sequence of Paenibacillus beijingensis 7188(T) (=DSM 24997(T)), a novel rhizobacterium from jujube garden soil.</title>
        <authorList>
            <person name="Kwak Y."/>
            <person name="Shin J.H."/>
        </authorList>
    </citation>
    <scope>NUCLEOTIDE SEQUENCE [LARGE SCALE GENOMIC DNA]</scope>
    <source>
        <strain evidence="6 7">DSM 24997</strain>
    </source>
</reference>
<dbReference type="HOGENOM" id="CLU_007884_11_2_9"/>
<evidence type="ECO:0000259" key="5">
    <source>
        <dbReference type="Pfam" id="PF16350"/>
    </source>
</evidence>
<gene>
    <name evidence="6" type="ORF">VN24_07415</name>
</gene>
<dbReference type="Gene3D" id="3.30.70.1400">
    <property type="entry name" value="Aminomethyltransferase beta-barrel domains"/>
    <property type="match status" value="1"/>
</dbReference>
<organism evidence="6 7">
    <name type="scientific">Paenibacillus beijingensis</name>
    <dbReference type="NCBI Taxonomy" id="1126833"/>
    <lineage>
        <taxon>Bacteria</taxon>
        <taxon>Bacillati</taxon>
        <taxon>Bacillota</taxon>
        <taxon>Bacilli</taxon>
        <taxon>Bacillales</taxon>
        <taxon>Paenibacillaceae</taxon>
        <taxon>Paenibacillus</taxon>
    </lineage>
</organism>
<feature type="domain" description="Aminomethyltransferase C-terminal" evidence="4">
    <location>
        <begin position="733"/>
        <end position="805"/>
    </location>
</feature>
<evidence type="ECO:0000259" key="2">
    <source>
        <dbReference type="Pfam" id="PF01266"/>
    </source>
</evidence>
<dbReference type="PANTHER" id="PTHR43757:SF2">
    <property type="entry name" value="AMINOMETHYLTRANSFERASE, MITOCHONDRIAL"/>
    <property type="match status" value="1"/>
</dbReference>
<reference evidence="7" key="2">
    <citation type="submission" date="2015-03" db="EMBL/GenBank/DDBJ databases">
        <title>Genome sequence of Paenibacillus beijingensis strain DSM 24997T.</title>
        <authorList>
            <person name="Kwak Y."/>
            <person name="Shin J.-H."/>
        </authorList>
    </citation>
    <scope>NUCLEOTIDE SEQUENCE [LARGE SCALE GENOMIC DNA]</scope>
    <source>
        <strain evidence="7">DSM 24997</strain>
    </source>
</reference>
<dbReference type="AlphaFoldDB" id="A0A0D5NQI6"/>
<evidence type="ECO:0000313" key="6">
    <source>
        <dbReference type="EMBL" id="AJY77584.1"/>
    </source>
</evidence>
<evidence type="ECO:0000259" key="3">
    <source>
        <dbReference type="Pfam" id="PF01571"/>
    </source>
</evidence>
<dbReference type="PATRIC" id="fig|1126833.4.peg.1627"/>
<dbReference type="STRING" id="1126833.VN24_07415"/>
<dbReference type="Gene3D" id="2.40.30.110">
    <property type="entry name" value="Aminomethyltransferase beta-barrel domains"/>
    <property type="match status" value="1"/>
</dbReference>
<evidence type="ECO:0008006" key="8">
    <source>
        <dbReference type="Google" id="ProtNLM"/>
    </source>
</evidence>
<dbReference type="Gene3D" id="3.50.50.60">
    <property type="entry name" value="FAD/NAD(P)-binding domain"/>
    <property type="match status" value="1"/>
</dbReference>
<feature type="domain" description="FAD dependent oxidoreductase" evidence="2">
    <location>
        <begin position="5"/>
        <end position="367"/>
    </location>
</feature>
<dbReference type="InterPro" id="IPR029043">
    <property type="entry name" value="GcvT/YgfZ_C"/>
</dbReference>
<dbReference type="Pfam" id="PF08669">
    <property type="entry name" value="GCV_T_C"/>
    <property type="match status" value="1"/>
</dbReference>
<dbReference type="InterPro" id="IPR028896">
    <property type="entry name" value="GcvT/YgfZ/DmdA"/>
</dbReference>
<dbReference type="InterPro" id="IPR032503">
    <property type="entry name" value="FAO_M"/>
</dbReference>
<comment type="similarity">
    <text evidence="1">Belongs to the GcvT family.</text>
</comment>
<dbReference type="EMBL" id="CP011058">
    <property type="protein sequence ID" value="AJY77584.1"/>
    <property type="molecule type" value="Genomic_DNA"/>
</dbReference>
<dbReference type="InterPro" id="IPR013977">
    <property type="entry name" value="GcvT_C"/>
</dbReference>
<feature type="domain" description="FAD dependent oxidoreductase central" evidence="5">
    <location>
        <begin position="370"/>
        <end position="425"/>
    </location>
</feature>
<dbReference type="InterPro" id="IPR027266">
    <property type="entry name" value="TrmE/GcvT-like"/>
</dbReference>
<dbReference type="Gene3D" id="3.30.1360.120">
    <property type="entry name" value="Probable tRNA modification gtpase trme, domain 1"/>
    <property type="match status" value="1"/>
</dbReference>
<feature type="domain" description="GCVT N-terminal" evidence="3">
    <location>
        <begin position="427"/>
        <end position="710"/>
    </location>
</feature>
<dbReference type="InterPro" id="IPR006222">
    <property type="entry name" value="GCVT_N"/>
</dbReference>
<keyword evidence="7" id="KW-1185">Reference proteome</keyword>